<dbReference type="InterPro" id="IPR052020">
    <property type="entry name" value="Cyclic_di-GMP/3'3'-cGAMP_PDE"/>
</dbReference>
<dbReference type="PANTHER" id="PTHR45228">
    <property type="entry name" value="CYCLIC DI-GMP PHOSPHODIESTERASE TM_0186-RELATED"/>
    <property type="match status" value="1"/>
</dbReference>
<feature type="modified residue" description="4-aspartylphosphate" evidence="1">
    <location>
        <position position="180"/>
    </location>
</feature>
<dbReference type="SUPFAM" id="SSF52172">
    <property type="entry name" value="CheY-like"/>
    <property type="match status" value="2"/>
</dbReference>
<dbReference type="PROSITE" id="PS51832">
    <property type="entry name" value="HD_GYP"/>
    <property type="match status" value="1"/>
</dbReference>
<organism evidence="4 5">
    <name type="scientific">Desulfobacter postgatei 2ac9</name>
    <dbReference type="NCBI Taxonomy" id="879212"/>
    <lineage>
        <taxon>Bacteria</taxon>
        <taxon>Pseudomonadati</taxon>
        <taxon>Thermodesulfobacteriota</taxon>
        <taxon>Desulfobacteria</taxon>
        <taxon>Desulfobacterales</taxon>
        <taxon>Desulfobacteraceae</taxon>
        <taxon>Desulfobacter</taxon>
    </lineage>
</organism>
<dbReference type="OrthoDB" id="9764337at2"/>
<dbReference type="RefSeq" id="WP_004074841.1">
    <property type="nucleotide sequence ID" value="NZ_CM001488.1"/>
</dbReference>
<protein>
    <submittedName>
        <fullName evidence="4">Response regulator containing a CheY-like receiver domain and an HD-GYP domain</fullName>
    </submittedName>
</protein>
<dbReference type="InterPro" id="IPR003607">
    <property type="entry name" value="HD/PDEase_dom"/>
</dbReference>
<dbReference type="eggNOG" id="COG3437">
    <property type="taxonomic scope" value="Bacteria"/>
</dbReference>
<sequence>MKKANVLIVDDSRSALFAVKALLNHADIHTVTASDALQGQEALKKEQFDLVITDVDMPNLNGLEFCQWIKSNPETAHIPVIVLSSLDTDVDIENGFRVGADAYVPKRLANKELIPRIESVMDKCTFVKDKTILVVEDSKTIQMVTKQGLEDAGFKVVLADDGQHALDIIDDVAPDILLTDLNMPRVDGNELCRRLFNTDKYEFLPIVVMSSIGDKSMMRRLIRDGVTAFIVKPFNVDMLVVTMEKLLSDHFQRMLEERERLLHEQKLTIGFIASLVNVLEARDKYTSGHSEAVTRLSIAIGRELGFKDQDMNRLQIAASLHDIGKIGIRDNVLLKSGKLTMEEFKHIQTHTVIIQDILKPLPGMEDVLVAASSHHERWDGTGYPNGLKGEDIPLFGRIIAVADVFHALTGDRPYRDGMSSEKALQVISDGVGSHFCPTVAAAFFRYIKTLKYPEQ</sequence>
<dbReference type="Pfam" id="PF13487">
    <property type="entry name" value="HD_5"/>
    <property type="match status" value="1"/>
</dbReference>
<dbReference type="Pfam" id="PF00072">
    <property type="entry name" value="Response_reg"/>
    <property type="match status" value="2"/>
</dbReference>
<dbReference type="InterPro" id="IPR001789">
    <property type="entry name" value="Sig_transdc_resp-reg_receiver"/>
</dbReference>
<dbReference type="CDD" id="cd00077">
    <property type="entry name" value="HDc"/>
    <property type="match status" value="1"/>
</dbReference>
<dbReference type="PROSITE" id="PS50110">
    <property type="entry name" value="RESPONSE_REGULATORY"/>
    <property type="match status" value="2"/>
</dbReference>
<dbReference type="CDD" id="cd17574">
    <property type="entry name" value="REC_OmpR"/>
    <property type="match status" value="1"/>
</dbReference>
<dbReference type="Gene3D" id="3.40.50.2300">
    <property type="match status" value="2"/>
</dbReference>
<dbReference type="Proteomes" id="UP000005778">
    <property type="component" value="Chromosome"/>
</dbReference>
<reference evidence="4 5" key="1">
    <citation type="submission" date="2011-09" db="EMBL/GenBank/DDBJ databases">
        <authorList>
            <consortium name="US DOE Joint Genome Institute (JGI-PGF)"/>
            <person name="Lucas S."/>
            <person name="Han J."/>
            <person name="Lapidus A."/>
            <person name="Cheng J.-F."/>
            <person name="Goodwin L."/>
            <person name="Pitluck S."/>
            <person name="Peters L."/>
            <person name="Land M.L."/>
            <person name="Hauser L."/>
            <person name="Orellana R."/>
            <person name="Lovley D."/>
            <person name="Woyke T.J."/>
        </authorList>
    </citation>
    <scope>NUCLEOTIDE SEQUENCE [LARGE SCALE GENOMIC DNA]</scope>
    <source>
        <strain evidence="4 5">2ac9</strain>
    </source>
</reference>
<evidence type="ECO:0000313" key="4">
    <source>
        <dbReference type="EMBL" id="EIM65051.1"/>
    </source>
</evidence>
<dbReference type="AlphaFoldDB" id="I5B6D8"/>
<name>I5B6D8_9BACT</name>
<dbReference type="SMART" id="SM00448">
    <property type="entry name" value="REC"/>
    <property type="match status" value="2"/>
</dbReference>
<feature type="domain" description="Response regulatory" evidence="2">
    <location>
        <begin position="5"/>
        <end position="121"/>
    </location>
</feature>
<dbReference type="SUPFAM" id="SSF109604">
    <property type="entry name" value="HD-domain/PDEase-like"/>
    <property type="match status" value="1"/>
</dbReference>
<feature type="domain" description="Response regulatory" evidence="2">
    <location>
        <begin position="131"/>
        <end position="247"/>
    </location>
</feature>
<dbReference type="HOGENOM" id="CLU_000445_92_10_7"/>
<evidence type="ECO:0000259" key="3">
    <source>
        <dbReference type="PROSITE" id="PS51832"/>
    </source>
</evidence>
<dbReference type="GO" id="GO:0000160">
    <property type="term" value="P:phosphorelay signal transduction system"/>
    <property type="evidence" value="ECO:0007669"/>
    <property type="project" value="InterPro"/>
</dbReference>
<accession>I5B6D8</accession>
<dbReference type="InterPro" id="IPR011006">
    <property type="entry name" value="CheY-like_superfamily"/>
</dbReference>
<evidence type="ECO:0000259" key="2">
    <source>
        <dbReference type="PROSITE" id="PS50110"/>
    </source>
</evidence>
<evidence type="ECO:0000256" key="1">
    <source>
        <dbReference type="PROSITE-ProRule" id="PRU00169"/>
    </source>
</evidence>
<dbReference type="Gene3D" id="1.10.3210.10">
    <property type="entry name" value="Hypothetical protein af1432"/>
    <property type="match status" value="1"/>
</dbReference>
<dbReference type="EMBL" id="CM001488">
    <property type="protein sequence ID" value="EIM65051.1"/>
    <property type="molecule type" value="Genomic_DNA"/>
</dbReference>
<dbReference type="InterPro" id="IPR037522">
    <property type="entry name" value="HD_GYP_dom"/>
</dbReference>
<feature type="modified residue" description="4-aspartylphosphate" evidence="1">
    <location>
        <position position="54"/>
    </location>
</feature>
<proteinExistence type="predicted"/>
<reference evidence="4 5" key="2">
    <citation type="submission" date="2012-02" db="EMBL/GenBank/DDBJ databases">
        <title>Improved High-Quality Draft sequence of Desulfobacter postgatei 2ac9.</title>
        <authorList>
            <consortium name="US DOE Joint Genome Institute"/>
            <person name="Lucas S."/>
            <person name="Han J."/>
            <person name="Lapidus A."/>
            <person name="Cheng J.-F."/>
            <person name="Goodwin L."/>
            <person name="Pitluck S."/>
            <person name="Peters L."/>
            <person name="Ovchinnikova G."/>
            <person name="Held B."/>
            <person name="Detter J.C."/>
            <person name="Han C."/>
            <person name="Tapia R."/>
            <person name="Land M."/>
            <person name="Hauser L."/>
            <person name="Kyrpides N."/>
            <person name="Ivanova N."/>
            <person name="Pagani I."/>
            <person name="Orellana R."/>
            <person name="Lovley D."/>
            <person name="Woyke T."/>
        </authorList>
    </citation>
    <scope>NUCLEOTIDE SEQUENCE [LARGE SCALE GENOMIC DNA]</scope>
    <source>
        <strain evidence="4 5">2ac9</strain>
    </source>
</reference>
<feature type="domain" description="HD-GYP" evidence="3">
    <location>
        <begin position="264"/>
        <end position="455"/>
    </location>
</feature>
<dbReference type="SMART" id="SM00471">
    <property type="entry name" value="HDc"/>
    <property type="match status" value="1"/>
</dbReference>
<gene>
    <name evidence="4" type="ORF">DespoDRAFT_03273</name>
</gene>
<keyword evidence="1" id="KW-0597">Phosphoprotein</keyword>
<evidence type="ECO:0000313" key="5">
    <source>
        <dbReference type="Proteomes" id="UP000005778"/>
    </source>
</evidence>
<keyword evidence="5" id="KW-1185">Reference proteome</keyword>
<dbReference type="STRING" id="879212.DespoDRAFT_03273"/>